<evidence type="ECO:0000313" key="2">
    <source>
        <dbReference type="EnsemblPlants" id="KQK21602"/>
    </source>
</evidence>
<protein>
    <recommendedName>
        <fullName evidence="4">HAT C-terminal dimerisation domain-containing protein</fullName>
    </recommendedName>
</protein>
<dbReference type="InParanoid" id="A0A0Q3S9E7"/>
<evidence type="ECO:0008006" key="4">
    <source>
        <dbReference type="Google" id="ProtNLM"/>
    </source>
</evidence>
<gene>
    <name evidence="1" type="ORF">BRADI_1g61880v3</name>
</gene>
<dbReference type="EMBL" id="CM000880">
    <property type="protein sequence ID" value="KQK21602.1"/>
    <property type="molecule type" value="Genomic_DNA"/>
</dbReference>
<keyword evidence="3" id="KW-1185">Reference proteome</keyword>
<dbReference type="PANTHER" id="PTHR11697">
    <property type="entry name" value="GENERAL TRANSCRIPTION FACTOR 2-RELATED ZINC FINGER PROTEIN"/>
    <property type="match status" value="1"/>
</dbReference>
<evidence type="ECO:0000313" key="3">
    <source>
        <dbReference type="Proteomes" id="UP000008810"/>
    </source>
</evidence>
<reference evidence="1" key="2">
    <citation type="submission" date="2017-06" db="EMBL/GenBank/DDBJ databases">
        <title>WGS assembly of Brachypodium distachyon.</title>
        <authorList>
            <consortium name="The International Brachypodium Initiative"/>
            <person name="Lucas S."/>
            <person name="Harmon-Smith M."/>
            <person name="Lail K."/>
            <person name="Tice H."/>
            <person name="Grimwood J."/>
            <person name="Bruce D."/>
            <person name="Barry K."/>
            <person name="Shu S."/>
            <person name="Lindquist E."/>
            <person name="Wang M."/>
            <person name="Pitluck S."/>
            <person name="Vogel J.P."/>
            <person name="Garvin D.F."/>
            <person name="Mockler T.C."/>
            <person name="Schmutz J."/>
            <person name="Rokhsar D."/>
            <person name="Bevan M.W."/>
        </authorList>
    </citation>
    <scope>NUCLEOTIDE SEQUENCE</scope>
    <source>
        <strain evidence="1">Bd21</strain>
    </source>
</reference>
<name>A0A0Q3S9E7_BRADI</name>
<organism evidence="1">
    <name type="scientific">Brachypodium distachyon</name>
    <name type="common">Purple false brome</name>
    <name type="synonym">Trachynia distachya</name>
    <dbReference type="NCBI Taxonomy" id="15368"/>
    <lineage>
        <taxon>Eukaryota</taxon>
        <taxon>Viridiplantae</taxon>
        <taxon>Streptophyta</taxon>
        <taxon>Embryophyta</taxon>
        <taxon>Tracheophyta</taxon>
        <taxon>Spermatophyta</taxon>
        <taxon>Magnoliopsida</taxon>
        <taxon>Liliopsida</taxon>
        <taxon>Poales</taxon>
        <taxon>Poaceae</taxon>
        <taxon>BOP clade</taxon>
        <taxon>Pooideae</taxon>
        <taxon>Stipodae</taxon>
        <taxon>Brachypodieae</taxon>
        <taxon>Brachypodium</taxon>
    </lineage>
</organism>
<dbReference type="OrthoDB" id="666146at2759"/>
<dbReference type="EnsemblPlants" id="KQK21602">
    <property type="protein sequence ID" value="KQK21602"/>
    <property type="gene ID" value="BRADI_1g61880v3"/>
</dbReference>
<dbReference type="ExpressionAtlas" id="A0A0Q3S9E7">
    <property type="expression patterns" value="baseline"/>
</dbReference>
<sequence length="455" mass="51680">MEEVPEDPSPKEHDADKAIDLMRFVFKEGLAFLDNGSGRCLTERMLVDMGGFMVNKMLEQPAVAQRNAPCRMRMFKSSTFETEMSHAFAKEARKGIAEELQGDFFGKGEVVERLLGIVPDPDISGPSLKEAVHSMLSEAGSPQFTEKLCTLIKERGVNLDNDLRKPGETNWGSYHEAIMKFAAYFIPLCDALEFVEEQVSRGDAKHMVWKINQGMDYDFFFGLLLMQDILSVTNELSLALDREGWGVENCVALLQEATKQLQRSEGAEATRKTYLEHHHLDFFQKVINKQLEELERRFTKESSELVLLATYLNPRNSFQGFDKDKLVKFARFYPSEFSDSDTATLELQLQAFITDVRSDNRFLGMDTLNSLYVKMVETGKNTAYPLVYLLLKLALILPGTPATVKSASIAMKFIENTVRKEPCNQWISDCLLLFLEPDIFENITNDAVLESGYWV</sequence>
<reference evidence="1 2" key="1">
    <citation type="journal article" date="2010" name="Nature">
        <title>Genome sequencing and analysis of the model grass Brachypodium distachyon.</title>
        <authorList>
            <consortium name="International Brachypodium Initiative"/>
        </authorList>
    </citation>
    <scope>NUCLEOTIDE SEQUENCE [LARGE SCALE GENOMIC DNA]</scope>
    <source>
        <strain evidence="1 2">Bd21</strain>
    </source>
</reference>
<dbReference type="InterPro" id="IPR055298">
    <property type="entry name" value="AtLOH3-like"/>
</dbReference>
<dbReference type="STRING" id="15368.A0A0Q3S9E7"/>
<evidence type="ECO:0000313" key="1">
    <source>
        <dbReference type="EMBL" id="KQK21602.1"/>
    </source>
</evidence>
<dbReference type="AlphaFoldDB" id="A0A0Q3S9E7"/>
<proteinExistence type="predicted"/>
<dbReference type="PANTHER" id="PTHR11697:SF230">
    <property type="entry name" value="ZINC FINGER, MYM DOMAIN CONTAINING 1"/>
    <property type="match status" value="1"/>
</dbReference>
<accession>A0A0Q3S9E7</accession>
<dbReference type="Gramene" id="KQK21602">
    <property type="protein sequence ID" value="KQK21602"/>
    <property type="gene ID" value="BRADI_1g61880v3"/>
</dbReference>
<reference evidence="2" key="3">
    <citation type="submission" date="2018-08" db="UniProtKB">
        <authorList>
            <consortium name="EnsemblPlants"/>
        </authorList>
    </citation>
    <scope>IDENTIFICATION</scope>
    <source>
        <strain evidence="2">cv. Bd21</strain>
    </source>
</reference>
<dbReference type="Proteomes" id="UP000008810">
    <property type="component" value="Chromosome 1"/>
</dbReference>